<keyword evidence="9" id="KW-0407">Ion channel</keyword>
<feature type="transmembrane region" description="Helical" evidence="10">
    <location>
        <begin position="12"/>
        <end position="35"/>
    </location>
</feature>
<evidence type="ECO:0000256" key="3">
    <source>
        <dbReference type="ARBA" id="ARBA00022692"/>
    </source>
</evidence>
<dbReference type="PANTHER" id="PTHR45743:SF21">
    <property type="entry name" value="POTASSIUM CHANNEL AKT2_3"/>
    <property type="match status" value="1"/>
</dbReference>
<proteinExistence type="predicted"/>
<evidence type="ECO:0000256" key="5">
    <source>
        <dbReference type="ARBA" id="ARBA00022882"/>
    </source>
</evidence>
<evidence type="ECO:0000256" key="7">
    <source>
        <dbReference type="ARBA" id="ARBA00022989"/>
    </source>
</evidence>
<dbReference type="SUPFAM" id="SSF81324">
    <property type="entry name" value="Voltage-gated potassium channels"/>
    <property type="match status" value="1"/>
</dbReference>
<dbReference type="InterPro" id="IPR005821">
    <property type="entry name" value="Ion_trans_dom"/>
</dbReference>
<dbReference type="Pfam" id="PF00520">
    <property type="entry name" value="Ion_trans"/>
    <property type="match status" value="1"/>
</dbReference>
<keyword evidence="13" id="KW-1185">Reference proteome</keyword>
<evidence type="ECO:0000256" key="8">
    <source>
        <dbReference type="ARBA" id="ARBA00023136"/>
    </source>
</evidence>
<evidence type="ECO:0000256" key="4">
    <source>
        <dbReference type="ARBA" id="ARBA00022826"/>
    </source>
</evidence>
<keyword evidence="6" id="KW-0630">Potassium</keyword>
<evidence type="ECO:0000313" key="12">
    <source>
        <dbReference type="EMBL" id="KAJ6389723.1"/>
    </source>
</evidence>
<keyword evidence="4" id="KW-0631">Potassium channel</keyword>
<evidence type="ECO:0000256" key="9">
    <source>
        <dbReference type="ARBA" id="ARBA00023303"/>
    </source>
</evidence>
<feature type="transmembrane region" description="Helical" evidence="10">
    <location>
        <begin position="56"/>
        <end position="81"/>
    </location>
</feature>
<keyword evidence="2" id="KW-0633">Potassium transport</keyword>
<name>A0ABQ9BRJ1_9ROSI</name>
<keyword evidence="5" id="KW-0406">Ion transport</keyword>
<dbReference type="Proteomes" id="UP001141253">
    <property type="component" value="Chromosome 3"/>
</dbReference>
<evidence type="ECO:0000256" key="10">
    <source>
        <dbReference type="SAM" id="Phobius"/>
    </source>
</evidence>
<sequence>MDVASTVPFELLAYLFTGEEKVGLYYSLLGLLRFWRLRRVKQLFTRLEKDIRFSYFWVRCARLLCVTLFLVHCAGCLYYLLADRYPHKGKTWIGAVIPNFRETSLGIRYISAMYWSITTMTTVGYGDLHAENSMEMIFIIFYMLFNLGLTAYLIGNMTNLVVEGTRRTMEFRNSIEEASNFVCRNHLPPRLKDQILAYMCLRFKAESLNQHQLIEQLPKSICKSICQHLFLPTVEKVYLFKGISRRSKLSTSHQEKMLSCKMKLQMMFT</sequence>
<evidence type="ECO:0000256" key="2">
    <source>
        <dbReference type="ARBA" id="ARBA00022538"/>
    </source>
</evidence>
<organism evidence="12 13">
    <name type="scientific">Salix suchowensis</name>
    <dbReference type="NCBI Taxonomy" id="1278906"/>
    <lineage>
        <taxon>Eukaryota</taxon>
        <taxon>Viridiplantae</taxon>
        <taxon>Streptophyta</taxon>
        <taxon>Embryophyta</taxon>
        <taxon>Tracheophyta</taxon>
        <taxon>Spermatophyta</taxon>
        <taxon>Magnoliopsida</taxon>
        <taxon>eudicotyledons</taxon>
        <taxon>Gunneridae</taxon>
        <taxon>Pentapetalae</taxon>
        <taxon>rosids</taxon>
        <taxon>fabids</taxon>
        <taxon>Malpighiales</taxon>
        <taxon>Salicaceae</taxon>
        <taxon>Saliceae</taxon>
        <taxon>Salix</taxon>
    </lineage>
</organism>
<reference evidence="12" key="2">
    <citation type="journal article" date="2023" name="Int. J. Mol. Sci.">
        <title>De Novo Assembly and Annotation of 11 Diverse Shrub Willow (Salix) Genomes Reveals Novel Gene Organization in Sex-Linked Regions.</title>
        <authorList>
            <person name="Hyden B."/>
            <person name="Feng K."/>
            <person name="Yates T.B."/>
            <person name="Jawdy S."/>
            <person name="Cereghino C."/>
            <person name="Smart L.B."/>
            <person name="Muchero W."/>
        </authorList>
    </citation>
    <scope>NUCLEOTIDE SEQUENCE</scope>
    <source>
        <tissue evidence="12">Shoot tip</tissue>
    </source>
</reference>
<accession>A0ABQ9BRJ1</accession>
<evidence type="ECO:0000256" key="1">
    <source>
        <dbReference type="ARBA" id="ARBA00004141"/>
    </source>
</evidence>
<keyword evidence="7 10" id="KW-1133">Transmembrane helix</keyword>
<gene>
    <name evidence="12" type="ORF">OIU77_027941</name>
</gene>
<evidence type="ECO:0000313" key="13">
    <source>
        <dbReference type="Proteomes" id="UP001141253"/>
    </source>
</evidence>
<keyword evidence="3 10" id="KW-0812">Transmembrane</keyword>
<protein>
    <recommendedName>
        <fullName evidence="11">Ion transport domain-containing protein</fullName>
    </recommendedName>
</protein>
<keyword evidence="5" id="KW-0851">Voltage-gated channel</keyword>
<reference evidence="12" key="1">
    <citation type="submission" date="2022-10" db="EMBL/GenBank/DDBJ databases">
        <authorList>
            <person name="Hyden B.L."/>
            <person name="Feng K."/>
            <person name="Yates T."/>
            <person name="Jawdy S."/>
            <person name="Smart L.B."/>
            <person name="Muchero W."/>
        </authorList>
    </citation>
    <scope>NUCLEOTIDE SEQUENCE</scope>
    <source>
        <tissue evidence="12">Shoot tip</tissue>
    </source>
</reference>
<dbReference type="EMBL" id="JAPFFI010000007">
    <property type="protein sequence ID" value="KAJ6389723.1"/>
    <property type="molecule type" value="Genomic_DNA"/>
</dbReference>
<dbReference type="InterPro" id="IPR045319">
    <property type="entry name" value="KAT/AKT"/>
</dbReference>
<evidence type="ECO:0000259" key="11">
    <source>
        <dbReference type="Pfam" id="PF00520"/>
    </source>
</evidence>
<evidence type="ECO:0000256" key="6">
    <source>
        <dbReference type="ARBA" id="ARBA00022958"/>
    </source>
</evidence>
<comment type="subcellular location">
    <subcellularLocation>
        <location evidence="1">Membrane</location>
        <topology evidence="1">Multi-pass membrane protein</topology>
    </subcellularLocation>
</comment>
<keyword evidence="5" id="KW-0813">Transport</keyword>
<feature type="domain" description="Ion transport" evidence="11">
    <location>
        <begin position="1"/>
        <end position="168"/>
    </location>
</feature>
<dbReference type="PANTHER" id="PTHR45743">
    <property type="entry name" value="POTASSIUM CHANNEL AKT1"/>
    <property type="match status" value="1"/>
</dbReference>
<keyword evidence="8 10" id="KW-0472">Membrane</keyword>
<comment type="caution">
    <text evidence="12">The sequence shown here is derived from an EMBL/GenBank/DDBJ whole genome shotgun (WGS) entry which is preliminary data.</text>
</comment>
<feature type="transmembrane region" description="Helical" evidence="10">
    <location>
        <begin position="136"/>
        <end position="162"/>
    </location>
</feature>
<dbReference type="Gene3D" id="1.10.287.70">
    <property type="match status" value="1"/>
</dbReference>